<evidence type="ECO:0000313" key="1">
    <source>
        <dbReference type="EMBL" id="SLN50368.1"/>
    </source>
</evidence>
<proteinExistence type="predicted"/>
<dbReference type="AlphaFoldDB" id="A0A1X6ZFJ7"/>
<organism evidence="1 2">
    <name type="scientific">Roseovarius gaetbuli</name>
    <dbReference type="NCBI Taxonomy" id="1356575"/>
    <lineage>
        <taxon>Bacteria</taxon>
        <taxon>Pseudomonadati</taxon>
        <taxon>Pseudomonadota</taxon>
        <taxon>Alphaproteobacteria</taxon>
        <taxon>Rhodobacterales</taxon>
        <taxon>Roseobacteraceae</taxon>
        <taxon>Roseovarius</taxon>
    </lineage>
</organism>
<dbReference type="RefSeq" id="WP_139838112.1">
    <property type="nucleotide sequence ID" value="NZ_FWFJ01000020.1"/>
</dbReference>
<reference evidence="2" key="1">
    <citation type="submission" date="2017-03" db="EMBL/GenBank/DDBJ databases">
        <authorList>
            <person name="Rodrigo-Torres L."/>
            <person name="Arahal R.D."/>
            <person name="Lucena T."/>
        </authorList>
    </citation>
    <scope>NUCLEOTIDE SEQUENCE [LARGE SCALE GENOMIC DNA]</scope>
    <source>
        <strain evidence="2">CECT 8370</strain>
    </source>
</reference>
<sequence length="63" mass="6725">MSDFVKTVLSELAIFLSPLSAAIRDEEALERYLLRFGYAIDARVLTGAVNSLGPLAAAVGDLI</sequence>
<name>A0A1X6ZFJ7_9RHOB</name>
<protein>
    <submittedName>
        <fullName evidence="1">Uncharacterized protein</fullName>
    </submittedName>
</protein>
<keyword evidence="2" id="KW-1185">Reference proteome</keyword>
<evidence type="ECO:0000313" key="2">
    <source>
        <dbReference type="Proteomes" id="UP000194012"/>
    </source>
</evidence>
<gene>
    <name evidence="1" type="ORF">ROG8370_02221</name>
</gene>
<accession>A0A1X6ZFJ7</accession>
<dbReference type="EMBL" id="FWFJ01000020">
    <property type="protein sequence ID" value="SLN50368.1"/>
    <property type="molecule type" value="Genomic_DNA"/>
</dbReference>
<dbReference type="Proteomes" id="UP000194012">
    <property type="component" value="Unassembled WGS sequence"/>
</dbReference>